<keyword evidence="2" id="KW-0677">Repeat</keyword>
<evidence type="ECO:0000256" key="1">
    <source>
        <dbReference type="ARBA" id="ARBA00022614"/>
    </source>
</evidence>
<dbReference type="OMA" id="EFREIEY"/>
<dbReference type="AlphaFoldDB" id="L1JY42"/>
<protein>
    <recommendedName>
        <fullName evidence="6">U2A'/phosphoprotein 32 family A C-terminal domain-containing protein</fullName>
    </recommendedName>
</protein>
<dbReference type="PaxDb" id="55529-EKX53496"/>
<dbReference type="KEGG" id="gtt:GUITHDRAFT_41877"/>
<feature type="non-terminal residue" evidence="3">
    <location>
        <position position="136"/>
    </location>
</feature>
<dbReference type="GO" id="GO:0036064">
    <property type="term" value="C:ciliary basal body"/>
    <property type="evidence" value="ECO:0007669"/>
    <property type="project" value="UniProtKB-ARBA"/>
</dbReference>
<feature type="non-terminal residue" evidence="3">
    <location>
        <position position="1"/>
    </location>
</feature>
<dbReference type="PANTHER" id="PTHR18849:SF0">
    <property type="entry name" value="CILIA- AND FLAGELLA-ASSOCIATED PROTEIN 410-RELATED"/>
    <property type="match status" value="1"/>
</dbReference>
<dbReference type="Gene3D" id="3.80.10.10">
    <property type="entry name" value="Ribonuclease Inhibitor"/>
    <property type="match status" value="1"/>
</dbReference>
<evidence type="ECO:0000313" key="5">
    <source>
        <dbReference type="Proteomes" id="UP000011087"/>
    </source>
</evidence>
<evidence type="ECO:0000313" key="3">
    <source>
        <dbReference type="EMBL" id="EKX53496.1"/>
    </source>
</evidence>
<evidence type="ECO:0000313" key="4">
    <source>
        <dbReference type="EnsemblProtists" id="EKX53496"/>
    </source>
</evidence>
<dbReference type="SUPFAM" id="SSF52058">
    <property type="entry name" value="L domain-like"/>
    <property type="match status" value="1"/>
</dbReference>
<dbReference type="EnsemblProtists" id="EKX53496">
    <property type="protein sequence ID" value="EKX53496"/>
    <property type="gene ID" value="GUITHDRAFT_41877"/>
</dbReference>
<dbReference type="Pfam" id="PF14580">
    <property type="entry name" value="LRR_9"/>
    <property type="match status" value="1"/>
</dbReference>
<dbReference type="InterPro" id="IPR032675">
    <property type="entry name" value="LRR_dom_sf"/>
</dbReference>
<name>L1JY42_GUITC</name>
<reference evidence="4" key="3">
    <citation type="submission" date="2015-06" db="UniProtKB">
        <authorList>
            <consortium name="EnsemblProtists"/>
        </authorList>
    </citation>
    <scope>IDENTIFICATION</scope>
</reference>
<dbReference type="eggNOG" id="KOG2123">
    <property type="taxonomic scope" value="Eukaryota"/>
</dbReference>
<reference evidence="3 5" key="1">
    <citation type="journal article" date="2012" name="Nature">
        <title>Algal genomes reveal evolutionary mosaicism and the fate of nucleomorphs.</title>
        <authorList>
            <consortium name="DOE Joint Genome Institute"/>
            <person name="Curtis B.A."/>
            <person name="Tanifuji G."/>
            <person name="Burki F."/>
            <person name="Gruber A."/>
            <person name="Irimia M."/>
            <person name="Maruyama S."/>
            <person name="Arias M.C."/>
            <person name="Ball S.G."/>
            <person name="Gile G.H."/>
            <person name="Hirakawa Y."/>
            <person name="Hopkins J.F."/>
            <person name="Kuo A."/>
            <person name="Rensing S.A."/>
            <person name="Schmutz J."/>
            <person name="Symeonidi A."/>
            <person name="Elias M."/>
            <person name="Eveleigh R.J."/>
            <person name="Herman E.K."/>
            <person name="Klute M.J."/>
            <person name="Nakayama T."/>
            <person name="Obornik M."/>
            <person name="Reyes-Prieto A."/>
            <person name="Armbrust E.V."/>
            <person name="Aves S.J."/>
            <person name="Beiko R.G."/>
            <person name="Coutinho P."/>
            <person name="Dacks J.B."/>
            <person name="Durnford D.G."/>
            <person name="Fast N.M."/>
            <person name="Green B.R."/>
            <person name="Grisdale C.J."/>
            <person name="Hempel F."/>
            <person name="Henrissat B."/>
            <person name="Hoppner M.P."/>
            <person name="Ishida K."/>
            <person name="Kim E."/>
            <person name="Koreny L."/>
            <person name="Kroth P.G."/>
            <person name="Liu Y."/>
            <person name="Malik S.B."/>
            <person name="Maier U.G."/>
            <person name="McRose D."/>
            <person name="Mock T."/>
            <person name="Neilson J.A."/>
            <person name="Onodera N.T."/>
            <person name="Poole A.M."/>
            <person name="Pritham E.J."/>
            <person name="Richards T.A."/>
            <person name="Rocap G."/>
            <person name="Roy S.W."/>
            <person name="Sarai C."/>
            <person name="Schaack S."/>
            <person name="Shirato S."/>
            <person name="Slamovits C.H."/>
            <person name="Spencer D.F."/>
            <person name="Suzuki S."/>
            <person name="Worden A.Z."/>
            <person name="Zauner S."/>
            <person name="Barry K."/>
            <person name="Bell C."/>
            <person name="Bharti A.K."/>
            <person name="Crow J.A."/>
            <person name="Grimwood J."/>
            <person name="Kramer R."/>
            <person name="Lindquist E."/>
            <person name="Lucas S."/>
            <person name="Salamov A."/>
            <person name="McFadden G.I."/>
            <person name="Lane C.E."/>
            <person name="Keeling P.J."/>
            <person name="Gray M.W."/>
            <person name="Grigoriev I.V."/>
            <person name="Archibald J.M."/>
        </authorList>
    </citation>
    <scope>NUCLEOTIDE SEQUENCE</scope>
    <source>
        <strain evidence="3 5">CCMP2712</strain>
    </source>
</reference>
<proteinExistence type="predicted"/>
<reference evidence="5" key="2">
    <citation type="submission" date="2012-11" db="EMBL/GenBank/DDBJ databases">
        <authorList>
            <person name="Kuo A."/>
            <person name="Curtis B.A."/>
            <person name="Tanifuji G."/>
            <person name="Burki F."/>
            <person name="Gruber A."/>
            <person name="Irimia M."/>
            <person name="Maruyama S."/>
            <person name="Arias M.C."/>
            <person name="Ball S.G."/>
            <person name="Gile G.H."/>
            <person name="Hirakawa Y."/>
            <person name="Hopkins J.F."/>
            <person name="Rensing S.A."/>
            <person name="Schmutz J."/>
            <person name="Symeonidi A."/>
            <person name="Elias M."/>
            <person name="Eveleigh R.J."/>
            <person name="Herman E.K."/>
            <person name="Klute M.J."/>
            <person name="Nakayama T."/>
            <person name="Obornik M."/>
            <person name="Reyes-Prieto A."/>
            <person name="Armbrust E.V."/>
            <person name="Aves S.J."/>
            <person name="Beiko R.G."/>
            <person name="Coutinho P."/>
            <person name="Dacks J.B."/>
            <person name="Durnford D.G."/>
            <person name="Fast N.M."/>
            <person name="Green B.R."/>
            <person name="Grisdale C."/>
            <person name="Hempe F."/>
            <person name="Henrissat B."/>
            <person name="Hoppner M.P."/>
            <person name="Ishida K.-I."/>
            <person name="Kim E."/>
            <person name="Koreny L."/>
            <person name="Kroth P.G."/>
            <person name="Liu Y."/>
            <person name="Malik S.-B."/>
            <person name="Maier U.G."/>
            <person name="McRose D."/>
            <person name="Mock T."/>
            <person name="Neilson J.A."/>
            <person name="Onodera N.T."/>
            <person name="Poole A.M."/>
            <person name="Pritham E.J."/>
            <person name="Richards T.A."/>
            <person name="Rocap G."/>
            <person name="Roy S.W."/>
            <person name="Sarai C."/>
            <person name="Schaack S."/>
            <person name="Shirato S."/>
            <person name="Slamovits C.H."/>
            <person name="Spencer D.F."/>
            <person name="Suzuki S."/>
            <person name="Worden A.Z."/>
            <person name="Zauner S."/>
            <person name="Barry K."/>
            <person name="Bell C."/>
            <person name="Bharti A.K."/>
            <person name="Crow J.A."/>
            <person name="Grimwood J."/>
            <person name="Kramer R."/>
            <person name="Lindquist E."/>
            <person name="Lucas S."/>
            <person name="Salamov A."/>
            <person name="McFadden G.I."/>
            <person name="Lane C.E."/>
            <person name="Keeling P.J."/>
            <person name="Gray M.W."/>
            <person name="Grigoriev I.V."/>
            <person name="Archibald J.M."/>
        </authorList>
    </citation>
    <scope>NUCLEOTIDE SEQUENCE</scope>
    <source>
        <strain evidence="5">CCMP2712</strain>
    </source>
</reference>
<gene>
    <name evidence="3" type="ORF">GUITHDRAFT_41877</name>
</gene>
<dbReference type="PANTHER" id="PTHR18849">
    <property type="entry name" value="LEUCINE RICH REPEAT PROTEIN"/>
    <property type="match status" value="1"/>
</dbReference>
<dbReference type="EMBL" id="JH992970">
    <property type="protein sequence ID" value="EKX53496.1"/>
    <property type="molecule type" value="Genomic_DNA"/>
</dbReference>
<keyword evidence="5" id="KW-1185">Reference proteome</keyword>
<dbReference type="OrthoDB" id="1517790at2759"/>
<evidence type="ECO:0000256" key="2">
    <source>
        <dbReference type="ARBA" id="ARBA00022737"/>
    </source>
</evidence>
<keyword evidence="1" id="KW-0433">Leucine-rich repeat</keyword>
<sequence>LTEALVLERTRAEQLSSVRNLNLWGSNLEDVSILKQMPNVEVLSLSVNRIRTLSDFRHCLKLSELYLRKNEIVDLNELRQLQHLKNLSVLWLCDNPCVGDCIATYRAQTIAMLPNITKLDNIDVTEEERREASETY</sequence>
<dbReference type="PROSITE" id="PS51450">
    <property type="entry name" value="LRR"/>
    <property type="match status" value="2"/>
</dbReference>
<dbReference type="InterPro" id="IPR001611">
    <property type="entry name" value="Leu-rich_rpt"/>
</dbReference>
<organism evidence="3">
    <name type="scientific">Guillardia theta (strain CCMP2712)</name>
    <name type="common">Cryptophyte</name>
    <dbReference type="NCBI Taxonomy" id="905079"/>
    <lineage>
        <taxon>Eukaryota</taxon>
        <taxon>Cryptophyceae</taxon>
        <taxon>Pyrenomonadales</taxon>
        <taxon>Geminigeraceae</taxon>
        <taxon>Guillardia</taxon>
    </lineage>
</organism>
<evidence type="ECO:0008006" key="6">
    <source>
        <dbReference type="Google" id="ProtNLM"/>
    </source>
</evidence>
<dbReference type="FunFam" id="3.80.10.10:FF:000094">
    <property type="entry name" value="protein C21orf2 isoform X1"/>
    <property type="match status" value="1"/>
</dbReference>
<accession>L1JY42</accession>
<dbReference type="GeneID" id="17309876"/>
<dbReference type="Proteomes" id="UP000011087">
    <property type="component" value="Unassembled WGS sequence"/>
</dbReference>
<dbReference type="RefSeq" id="XP_005840476.1">
    <property type="nucleotide sequence ID" value="XM_005840419.1"/>
</dbReference>
<dbReference type="HOGENOM" id="CLU_156984_0_0_1"/>